<proteinExistence type="predicted"/>
<protein>
    <submittedName>
        <fullName evidence="1">MarR family transcriptional regulator</fullName>
    </submittedName>
</protein>
<keyword evidence="2" id="KW-1185">Reference proteome</keyword>
<dbReference type="EMBL" id="PGGO01000025">
    <property type="protein sequence ID" value="PSH63338.1"/>
    <property type="molecule type" value="Genomic_DNA"/>
</dbReference>
<name>A0A2P7BA60_9HYPH</name>
<reference evidence="2" key="1">
    <citation type="submission" date="2017-11" db="EMBL/GenBank/DDBJ databases">
        <authorList>
            <person name="Kuznetsova I."/>
            <person name="Sazanova A."/>
            <person name="Chirak E."/>
            <person name="Safronova V."/>
            <person name="Willems A."/>
        </authorList>
    </citation>
    <scope>NUCLEOTIDE SEQUENCE [LARGE SCALE GENOMIC DNA]</scope>
    <source>
        <strain evidence="2">STM 196</strain>
    </source>
</reference>
<accession>A0A2P7BA60</accession>
<gene>
    <name evidence="1" type="ORF">CU102_24045</name>
</gene>
<comment type="caution">
    <text evidence="1">The sequence shown here is derived from an EMBL/GenBank/DDBJ whole genome shotgun (WGS) entry which is preliminary data.</text>
</comment>
<sequence length="121" mass="13414">MTSSGNSPHVSLAFTAFTMKQILENPLAGETATSRMKQIGMINVIYQMQMTNIETTINNIMNISRLSRDAVVESTTPLVARNLLREEQILNSAGRGRAFRFVIPDDILGTRPFITLKPSDS</sequence>
<evidence type="ECO:0000313" key="1">
    <source>
        <dbReference type="EMBL" id="PSH63338.1"/>
    </source>
</evidence>
<dbReference type="RefSeq" id="WP_106713613.1">
    <property type="nucleotide sequence ID" value="NZ_PGGO01000025.1"/>
</dbReference>
<evidence type="ECO:0000313" key="2">
    <source>
        <dbReference type="Proteomes" id="UP000241444"/>
    </source>
</evidence>
<dbReference type="AlphaFoldDB" id="A0A2P7BA60"/>
<dbReference type="Proteomes" id="UP000241444">
    <property type="component" value="Unassembled WGS sequence"/>
</dbReference>
<dbReference type="OrthoDB" id="8420549at2"/>
<organism evidence="1 2">
    <name type="scientific">Phyllobacterium brassicacearum</name>
    <dbReference type="NCBI Taxonomy" id="314235"/>
    <lineage>
        <taxon>Bacteria</taxon>
        <taxon>Pseudomonadati</taxon>
        <taxon>Pseudomonadota</taxon>
        <taxon>Alphaproteobacteria</taxon>
        <taxon>Hyphomicrobiales</taxon>
        <taxon>Phyllobacteriaceae</taxon>
        <taxon>Phyllobacterium</taxon>
    </lineage>
</organism>